<feature type="transmembrane region" description="Helical" evidence="7">
    <location>
        <begin position="54"/>
        <end position="73"/>
    </location>
</feature>
<dbReference type="RefSeq" id="WP_015300836.1">
    <property type="nucleotide sequence ID" value="NC_019964.1"/>
</dbReference>
<feature type="transmembrane region" description="Helical" evidence="7">
    <location>
        <begin position="314"/>
        <end position="333"/>
    </location>
</feature>
<evidence type="ECO:0000256" key="7">
    <source>
        <dbReference type="SAM" id="Phobius"/>
    </source>
</evidence>
<dbReference type="GO" id="GO:0005886">
    <property type="term" value="C:plasma membrane"/>
    <property type="evidence" value="ECO:0007669"/>
    <property type="project" value="UniProtKB-SubCell"/>
</dbReference>
<dbReference type="KEGG" id="hru:Halru_1589"/>
<feature type="domain" description="NADH:quinone oxidoreductase/Mrp antiporter transmembrane" evidence="8">
    <location>
        <begin position="122"/>
        <end position="384"/>
    </location>
</feature>
<keyword evidence="2" id="KW-1003">Cell membrane</keyword>
<feature type="transmembrane region" description="Helical" evidence="7">
    <location>
        <begin position="229"/>
        <end position="248"/>
    </location>
</feature>
<feature type="transmembrane region" description="Helical" evidence="7">
    <location>
        <begin position="6"/>
        <end position="23"/>
    </location>
</feature>
<dbReference type="PRINTS" id="PR01434">
    <property type="entry name" value="NADHDHGNASE5"/>
</dbReference>
<proteinExistence type="predicted"/>
<keyword evidence="6 7" id="KW-0472">Membrane</keyword>
<feature type="transmembrane region" description="Helical" evidence="7">
    <location>
        <begin position="288"/>
        <end position="308"/>
    </location>
</feature>
<feature type="transmembrane region" description="Helical" evidence="7">
    <location>
        <begin position="30"/>
        <end position="48"/>
    </location>
</feature>
<dbReference type="PANTHER" id="PTHR42682">
    <property type="entry name" value="HYDROGENASE-4 COMPONENT F"/>
    <property type="match status" value="1"/>
</dbReference>
<dbReference type="InterPro" id="IPR052175">
    <property type="entry name" value="ComplexI-like_HydComp"/>
</dbReference>
<feature type="transmembrane region" description="Helical" evidence="7">
    <location>
        <begin position="197"/>
        <end position="217"/>
    </location>
</feature>
<comment type="subcellular location">
    <subcellularLocation>
        <location evidence="1">Cell membrane</location>
        <topology evidence="1">Multi-pass membrane protein</topology>
    </subcellularLocation>
</comment>
<sequence>MALEPYVVPPVLLVLFALLAYVVRPRLIHPAGLVVTAGALAYAALVPADYELSGTLFGSGTFGFAGFDVVFVSVDPFSRLMGLIFAFIGFVAVLYSWSTDAPPTQTAYALTYVASSLGAVFAGDWLLLLFFWEVMAITSTLLVWHHGGAAVRAGFRYAVWHGIGGSLLMAAVIWHYQSPGVGTFVMTGDGIATGIPQVLAALGIGINVAFVGFHAWLPDTYPRPHIAASVFLCVYTTKTGVYALFRAFPEGNLAIAYMGGAMAVFGATFALLQSDMRRLLSYHIQSQVGYMVAGVGIGSALATAGAFGHVFNHILYKALLFMTVGVVIYRTGAESLDRIHGMRRAMPITFLAFTIAALSIAGFPGFNGFVSKGMVLYEAHHYPEYEALWYLLLLGGVGTFMSFIKLGYYVFFYGEQTHDVERASVGQSVAMLSVAALCVFYGVYPDALVSILPRASAAAHYHVFDSFQVLESFVLAATGLFGFVLVKGPLSRVGRIPDIDLAYNPLSVGLGRGSLRAVNRAIGTLDRASTSAALGTISLGAVATSRSSPEADRTHRDGLTLVERGLTLAFTRRAGIGAAVILVLLATTLLLALGFV</sequence>
<evidence type="ECO:0000256" key="4">
    <source>
        <dbReference type="ARBA" id="ARBA00022989"/>
    </source>
</evidence>
<feature type="transmembrane region" description="Helical" evidence="7">
    <location>
        <begin position="345"/>
        <end position="367"/>
    </location>
</feature>
<keyword evidence="3 7" id="KW-0812">Transmembrane</keyword>
<evidence type="ECO:0000256" key="3">
    <source>
        <dbReference type="ARBA" id="ARBA00022692"/>
    </source>
</evidence>
<dbReference type="AlphaFoldDB" id="L0ID93"/>
<feature type="transmembrane region" description="Helical" evidence="7">
    <location>
        <begin position="423"/>
        <end position="444"/>
    </location>
</feature>
<dbReference type="GO" id="GO:0016491">
    <property type="term" value="F:oxidoreductase activity"/>
    <property type="evidence" value="ECO:0007669"/>
    <property type="project" value="UniProtKB-KW"/>
</dbReference>
<dbReference type="eggNOG" id="arCOG01537">
    <property type="taxonomic scope" value="Archaea"/>
</dbReference>
<accession>L0ID93</accession>
<name>L0ID93_HALRX</name>
<keyword evidence="9" id="KW-0456">Lyase</keyword>
<evidence type="ECO:0000256" key="1">
    <source>
        <dbReference type="ARBA" id="ARBA00004651"/>
    </source>
</evidence>
<organism evidence="9 10">
    <name type="scientific">Halovivax ruber (strain DSM 18193 / JCM 13892 / XH-70)</name>
    <dbReference type="NCBI Taxonomy" id="797302"/>
    <lineage>
        <taxon>Archaea</taxon>
        <taxon>Methanobacteriati</taxon>
        <taxon>Methanobacteriota</taxon>
        <taxon>Stenosarchaea group</taxon>
        <taxon>Halobacteria</taxon>
        <taxon>Halobacteriales</taxon>
        <taxon>Natrialbaceae</taxon>
        <taxon>Halovivax</taxon>
    </lineage>
</organism>
<gene>
    <name evidence="9" type="ordered locus">Halru_1589</name>
</gene>
<dbReference type="GO" id="GO:0016829">
    <property type="term" value="F:lyase activity"/>
    <property type="evidence" value="ECO:0007669"/>
    <property type="project" value="UniProtKB-KW"/>
</dbReference>
<keyword evidence="10" id="KW-1185">Reference proteome</keyword>
<dbReference type="Proteomes" id="UP000010846">
    <property type="component" value="Chromosome"/>
</dbReference>
<dbReference type="OrthoDB" id="198789at2157"/>
<reference evidence="9" key="1">
    <citation type="submission" date="2011-09" db="EMBL/GenBank/DDBJ databases">
        <title>Complete sequence of Halovivax ruber XH-70.</title>
        <authorList>
            <consortium name="US DOE Joint Genome Institute"/>
            <person name="Lucas S."/>
            <person name="Han J."/>
            <person name="Lapidus A."/>
            <person name="Cheng J.-F."/>
            <person name="Goodwin L."/>
            <person name="Pitluck S."/>
            <person name="Peters L."/>
            <person name="Mikhailova N."/>
            <person name="Davenport K."/>
            <person name="Detter J.C."/>
            <person name="Han C."/>
            <person name="Tapia R."/>
            <person name="Land M."/>
            <person name="Hauser L."/>
            <person name="Kyrpides N."/>
            <person name="Ivanova N."/>
            <person name="Pagani I."/>
            <person name="Sproer C."/>
            <person name="Anderson I."/>
            <person name="Woyke T."/>
        </authorList>
    </citation>
    <scope>NUCLEOTIDE SEQUENCE</scope>
    <source>
        <strain evidence="9">XH-70</strain>
    </source>
</reference>
<dbReference type="NCBIfam" id="NF009310">
    <property type="entry name" value="PRK12668.1"/>
    <property type="match status" value="1"/>
</dbReference>
<dbReference type="HOGENOM" id="CLU_030481_0_0_2"/>
<feature type="transmembrane region" description="Helical" evidence="7">
    <location>
        <begin position="387"/>
        <end position="411"/>
    </location>
</feature>
<evidence type="ECO:0000256" key="6">
    <source>
        <dbReference type="ARBA" id="ARBA00023136"/>
    </source>
</evidence>
<dbReference type="STRING" id="797302.Halru_1589"/>
<feature type="transmembrane region" description="Helical" evidence="7">
    <location>
        <begin position="125"/>
        <end position="145"/>
    </location>
</feature>
<keyword evidence="5" id="KW-0560">Oxidoreductase</keyword>
<feature type="transmembrane region" description="Helical" evidence="7">
    <location>
        <begin position="574"/>
        <end position="595"/>
    </location>
</feature>
<feature type="transmembrane region" description="Helical" evidence="7">
    <location>
        <begin position="254"/>
        <end position="272"/>
    </location>
</feature>
<dbReference type="PANTHER" id="PTHR42682:SF4">
    <property type="entry name" value="NADH-UBIQUINONE_PLASTOQUINONE"/>
    <property type="match status" value="1"/>
</dbReference>
<dbReference type="GeneID" id="14376376"/>
<evidence type="ECO:0000313" key="9">
    <source>
        <dbReference type="EMBL" id="AGB16196.1"/>
    </source>
</evidence>
<evidence type="ECO:0000259" key="8">
    <source>
        <dbReference type="Pfam" id="PF00361"/>
    </source>
</evidence>
<feature type="transmembrane region" description="Helical" evidence="7">
    <location>
        <begin position="464"/>
        <end position="486"/>
    </location>
</feature>
<dbReference type="Pfam" id="PF00361">
    <property type="entry name" value="Proton_antipo_M"/>
    <property type="match status" value="1"/>
</dbReference>
<evidence type="ECO:0000256" key="2">
    <source>
        <dbReference type="ARBA" id="ARBA00022475"/>
    </source>
</evidence>
<keyword evidence="4 7" id="KW-1133">Transmembrane helix</keyword>
<dbReference type="InterPro" id="IPR001750">
    <property type="entry name" value="ND/Mrp_TM"/>
</dbReference>
<protein>
    <submittedName>
        <fullName evidence="9">Formate hydrogenlyase subunit 3/multisubunit Na+/H+ antiporter, MnhD subunit</fullName>
    </submittedName>
</protein>
<evidence type="ECO:0000256" key="5">
    <source>
        <dbReference type="ARBA" id="ARBA00023002"/>
    </source>
</evidence>
<evidence type="ECO:0000313" key="10">
    <source>
        <dbReference type="Proteomes" id="UP000010846"/>
    </source>
</evidence>
<feature type="transmembrane region" description="Helical" evidence="7">
    <location>
        <begin position="157"/>
        <end position="177"/>
    </location>
</feature>
<dbReference type="EMBL" id="CP003050">
    <property type="protein sequence ID" value="AGB16196.1"/>
    <property type="molecule type" value="Genomic_DNA"/>
</dbReference>
<feature type="transmembrane region" description="Helical" evidence="7">
    <location>
        <begin position="80"/>
        <end position="98"/>
    </location>
</feature>